<dbReference type="InterPro" id="IPR010730">
    <property type="entry name" value="HET"/>
</dbReference>
<dbReference type="PANTHER" id="PTHR33112">
    <property type="entry name" value="DOMAIN PROTEIN, PUTATIVE-RELATED"/>
    <property type="match status" value="1"/>
</dbReference>
<dbReference type="Pfam" id="PF06985">
    <property type="entry name" value="HET"/>
    <property type="match status" value="1"/>
</dbReference>
<dbReference type="OMA" id="CHRIMEG"/>
<protein>
    <recommendedName>
        <fullName evidence="1">Heterokaryon incompatibility domain-containing protein</fullName>
    </recommendedName>
</protein>
<dbReference type="InParanoid" id="A0A1Y2LTT3"/>
<reference evidence="2 3" key="1">
    <citation type="journal article" date="2017" name="Genome Announc.">
        <title>Genome sequence of the saprophytic ascomycete Epicoccum nigrum ICMP 19927 strain isolated from New Zealand.</title>
        <authorList>
            <person name="Fokin M."/>
            <person name="Fleetwood D."/>
            <person name="Weir B.S."/>
            <person name="Villas-Boas S.G."/>
        </authorList>
    </citation>
    <scope>NUCLEOTIDE SEQUENCE [LARGE SCALE GENOMIC DNA]</scope>
    <source>
        <strain evidence="2 3">ICMP 19927</strain>
    </source>
</reference>
<dbReference type="STRING" id="105696.A0A1Y2LTT3"/>
<feature type="domain" description="Heterokaryon incompatibility" evidence="1">
    <location>
        <begin position="213"/>
        <end position="359"/>
    </location>
</feature>
<evidence type="ECO:0000313" key="2">
    <source>
        <dbReference type="EMBL" id="OSS47296.1"/>
    </source>
</evidence>
<dbReference type="EMBL" id="KZ107849">
    <property type="protein sequence ID" value="OSS47296.1"/>
    <property type="molecule type" value="Genomic_DNA"/>
</dbReference>
<accession>A0A1Y2LTT3</accession>
<keyword evidence="3" id="KW-1185">Reference proteome</keyword>
<dbReference type="Proteomes" id="UP000193240">
    <property type="component" value="Unassembled WGS sequence"/>
</dbReference>
<sequence>MSDDRPSMVPELSFAASDKMCSYCNIYNGLAKSRLFEFSVVSGDEIKSRTLLENSFHSSLNRWEISCHRIMEGSNKGCLFCGLLVDAVTTWEKEQGVDGLVREINWCLELRDGLFHLRWFAYDIDPETSTSVRVFRGTGRQSQWNLHERPPQISGDTSSHKAIATARRWLEECKDNHEHCRRESYMQKAPKRVLKLDGKRMELCEDLELGTAYACLSHCWGPCGPEMQLRPDTMAKLKAGFPLDALPKTFCEAAWFCWRLGIQYIWIDALCIIQGDEADWEEAAATMADVYEGAVMTIAAAWSNSSGAGCFAPATNIHGIPLSENGLYIRDDLDVFPHDPDWYNINQWPLFKRAWAYQERRLSTCVLHFGKQQLFWECKSKLLSEENLEGLYLYPHDLKSSKVEEEPETGWRLVVQYYSPLKLTYEKDRLPAISACVKRIQRLRPDDVYIAGMWKKTLPYDLCWLTGPDNLLARPDNPGTVTPSWSWISTSSAASYHDEAVPLLSPDDVNVAYNIVGPAHIGHVSHASIHLKAHFMFTNSDSMKWSPWEIFEHPDRDWENDEPPIYCHGLHWDFDQTTADPPMPANIRLIALPLMILHYGDCFGIVLRELANKQFERVGHFTGRSNDRTDESRSVERMRENIVSSIPIGQFTIV</sequence>
<proteinExistence type="predicted"/>
<evidence type="ECO:0000313" key="3">
    <source>
        <dbReference type="Proteomes" id="UP000193240"/>
    </source>
</evidence>
<gene>
    <name evidence="2" type="ORF">B5807_10069</name>
</gene>
<dbReference type="AlphaFoldDB" id="A0A1Y2LTT3"/>
<organism evidence="2 3">
    <name type="scientific">Epicoccum nigrum</name>
    <name type="common">Soil fungus</name>
    <name type="synonym">Epicoccum purpurascens</name>
    <dbReference type="NCBI Taxonomy" id="105696"/>
    <lineage>
        <taxon>Eukaryota</taxon>
        <taxon>Fungi</taxon>
        <taxon>Dikarya</taxon>
        <taxon>Ascomycota</taxon>
        <taxon>Pezizomycotina</taxon>
        <taxon>Dothideomycetes</taxon>
        <taxon>Pleosporomycetidae</taxon>
        <taxon>Pleosporales</taxon>
        <taxon>Pleosporineae</taxon>
        <taxon>Didymellaceae</taxon>
        <taxon>Epicoccum</taxon>
    </lineage>
</organism>
<evidence type="ECO:0000259" key="1">
    <source>
        <dbReference type="Pfam" id="PF06985"/>
    </source>
</evidence>
<name>A0A1Y2LTT3_EPING</name>
<dbReference type="PANTHER" id="PTHR33112:SF13">
    <property type="entry name" value="HETEROKARYON INCOMPATIBILITY DOMAIN-CONTAINING PROTEIN"/>
    <property type="match status" value="1"/>
</dbReference>